<dbReference type="InterPro" id="IPR009015">
    <property type="entry name" value="Fucose_isomerase_N/cen_sf"/>
</dbReference>
<dbReference type="EMBL" id="JBHTIU010000081">
    <property type="protein sequence ID" value="MFD0871412.1"/>
    <property type="molecule type" value="Genomic_DNA"/>
</dbReference>
<evidence type="ECO:0000313" key="4">
    <source>
        <dbReference type="Proteomes" id="UP001597120"/>
    </source>
</evidence>
<dbReference type="PANTHER" id="PTHR36120:SF1">
    <property type="entry name" value="L-FUCOSE ISOMERASE C-TERMINAL DOMAIN-CONTAINING PROTEIN"/>
    <property type="match status" value="1"/>
</dbReference>
<dbReference type="Proteomes" id="UP001597120">
    <property type="component" value="Unassembled WGS sequence"/>
</dbReference>
<dbReference type="PANTHER" id="PTHR36120">
    <property type="entry name" value="FUCOSE ISOMERASE"/>
    <property type="match status" value="1"/>
</dbReference>
<organism evidence="3 4">
    <name type="scientific">Paenibacillus residui</name>
    <dbReference type="NCBI Taxonomy" id="629724"/>
    <lineage>
        <taxon>Bacteria</taxon>
        <taxon>Bacillati</taxon>
        <taxon>Bacillota</taxon>
        <taxon>Bacilli</taxon>
        <taxon>Bacillales</taxon>
        <taxon>Paenibacillaceae</taxon>
        <taxon>Paenibacillus</taxon>
    </lineage>
</organism>
<protein>
    <submittedName>
        <fullName evidence="3">L-fucose/L-arabinose isomerase family protein</fullName>
    </submittedName>
</protein>
<dbReference type="RefSeq" id="WP_379290432.1">
    <property type="nucleotide sequence ID" value="NZ_JBHTIU010000081.1"/>
</dbReference>
<sequence length="454" mass="49626">MLTMNLAFVPLARPTFDIETAKAYFSQSCELLGKLADGCRFPQGLLMSPEEAGAFVRRTADGTELDAIVVQATTFIDARFIIEIMEATDAPILLWGVREPRVNGTRLSLNSMTGINNLANTLVTKGRKFSLLFGNPTEDALARELRDQLKVASLIRELSRLKIGVIGQQPDGFFFSGADAGMLAKLGPQMIELDLQEAFHRANELSETEAQAAVEAVSGQVRGLGLIPQESVLKFARFQTALQRQIQELGISMVAVRCWPEFYTDYGAAACSTVSSLIDQGIMASCEADIHGALTMHIQSRLAGSAPYLGDLVHIDETKDSGVFWHCGAGAFSLARPDTGAVAGLHPNRKLGFTLEFGLKAGAVSVHRLGPDPSRPGEYRMLMMKGEALDEPQKFWGTSVEVGFRQPILPLMKQLMKQGFEPHYSIVYADISEEMNILCDWLDIRPIVLGEALT</sequence>
<reference evidence="4" key="1">
    <citation type="journal article" date="2019" name="Int. J. Syst. Evol. Microbiol.">
        <title>The Global Catalogue of Microorganisms (GCM) 10K type strain sequencing project: providing services to taxonomists for standard genome sequencing and annotation.</title>
        <authorList>
            <consortium name="The Broad Institute Genomics Platform"/>
            <consortium name="The Broad Institute Genome Sequencing Center for Infectious Disease"/>
            <person name="Wu L."/>
            <person name="Ma J."/>
        </authorList>
    </citation>
    <scope>NUCLEOTIDE SEQUENCE [LARGE SCALE GENOMIC DNA]</scope>
    <source>
        <strain evidence="4">CCUG 57263</strain>
    </source>
</reference>
<proteinExistence type="predicted"/>
<keyword evidence="2" id="KW-0119">Carbohydrate metabolism</keyword>
<dbReference type="SUPFAM" id="SSF53743">
    <property type="entry name" value="FucI/AraA N-terminal and middle domains"/>
    <property type="match status" value="1"/>
</dbReference>
<keyword evidence="1 3" id="KW-0413">Isomerase</keyword>
<keyword evidence="4" id="KW-1185">Reference proteome</keyword>
<comment type="caution">
    <text evidence="3">The sequence shown here is derived from an EMBL/GenBank/DDBJ whole genome shotgun (WGS) entry which is preliminary data.</text>
</comment>
<accession>A0ABW3DFX7</accession>
<name>A0ABW3DFX7_9BACL</name>
<evidence type="ECO:0000313" key="3">
    <source>
        <dbReference type="EMBL" id="MFD0871412.1"/>
    </source>
</evidence>
<dbReference type="GO" id="GO:0016853">
    <property type="term" value="F:isomerase activity"/>
    <property type="evidence" value="ECO:0007669"/>
    <property type="project" value="UniProtKB-KW"/>
</dbReference>
<evidence type="ECO:0000256" key="1">
    <source>
        <dbReference type="ARBA" id="ARBA00023235"/>
    </source>
</evidence>
<evidence type="ECO:0000256" key="2">
    <source>
        <dbReference type="ARBA" id="ARBA00023277"/>
    </source>
</evidence>
<gene>
    <name evidence="3" type="ORF">ACFQ03_19930</name>
</gene>